<evidence type="ECO:0000313" key="1">
    <source>
        <dbReference type="EMBL" id="BDT39570.1"/>
    </source>
</evidence>
<sequence>MSIATVYYRKFTYQNEIGMDQEAVLFHRDPDCGNKDPEAEWGVAAGLAGITALLLHESAQQDAFLNLTFCPCVGRQEL</sequence>
<reference evidence="1 2" key="1">
    <citation type="submission" date="2022-10" db="EMBL/GenBank/DDBJ databases">
        <title>Draft genome sequence of Streptomyces sp. YSPA8.</title>
        <authorList>
            <person name="Moriuchi R."/>
            <person name="Dohra H."/>
            <person name="Yamamura H."/>
            <person name="Kodani S."/>
        </authorList>
    </citation>
    <scope>NUCLEOTIDE SEQUENCE [LARGE SCALE GENOMIC DNA]</scope>
    <source>
        <strain evidence="1 2">YSPA8</strain>
        <plasmid evidence="1 2">pYSPA8-1</plasmid>
    </source>
</reference>
<dbReference type="RefSeq" id="WP_323451929.1">
    <property type="nucleotide sequence ID" value="NZ_LC735414.1"/>
</dbReference>
<protein>
    <submittedName>
        <fullName evidence="1">Uncharacterized protein</fullName>
    </submittedName>
</protein>
<geneLocation type="plasmid" evidence="1 2">
    <name>pYSPA8-1</name>
</geneLocation>
<name>A0AA86IVN6_9ACTN</name>
<keyword evidence="1" id="KW-0614">Plasmid</keyword>
<keyword evidence="2" id="KW-1185">Reference proteome</keyword>
<gene>
    <name evidence="1" type="ORF">SYYSPA8_37260</name>
</gene>
<dbReference type="EMBL" id="LC735414">
    <property type="protein sequence ID" value="BDT39570.1"/>
    <property type="molecule type" value="Genomic_DNA"/>
</dbReference>
<proteinExistence type="predicted"/>
<dbReference type="Proteomes" id="UP001291653">
    <property type="component" value="Plasmid pYSPA8-1"/>
</dbReference>
<evidence type="ECO:0000313" key="2">
    <source>
        <dbReference type="Proteomes" id="UP001291653"/>
    </source>
</evidence>
<accession>A0AA86IVN6</accession>
<dbReference type="AlphaFoldDB" id="A0AA86IVN6"/>
<organism evidence="1 2">
    <name type="scientific">Streptomyces yaizuensis</name>
    <dbReference type="NCBI Taxonomy" id="2989713"/>
    <lineage>
        <taxon>Bacteria</taxon>
        <taxon>Bacillati</taxon>
        <taxon>Actinomycetota</taxon>
        <taxon>Actinomycetes</taxon>
        <taxon>Kitasatosporales</taxon>
        <taxon>Streptomycetaceae</taxon>
        <taxon>Streptomyces</taxon>
    </lineage>
</organism>